<sequence length="281" mass="30773">MLVRRPDEDTIIVDATLPALTRTQTVLHEVAHLILDHDGDALHDDDLDQAVEAEAELAADLLYQRLTRAEATARAAHRATAPSQALARVRPAWLAARRTDWHLLKLWITLQDGISGVAIVSTSPAEPVPMEIRGRRQRHRTVIEIHEALRVLRPWYSSRVHDSATRRARRHRLDPEAVVAVAEAATVAVALRHRRTSLPPDAGDACLSTTQHGSPDVPSEARRLAHMGHALHDSPLVAAEIARWVPVVTTPITTRASHGRLQEPVDDLSGSVTRSGSASAV</sequence>
<dbReference type="Pfam" id="PF20182">
    <property type="entry name" value="DUF6545"/>
    <property type="match status" value="1"/>
</dbReference>
<evidence type="ECO:0000256" key="1">
    <source>
        <dbReference type="SAM" id="MobiDB-lite"/>
    </source>
</evidence>
<protein>
    <recommendedName>
        <fullName evidence="2">DUF6545 domain-containing protein</fullName>
    </recommendedName>
</protein>
<gene>
    <name evidence="3" type="ORF">C1I95_06055</name>
</gene>
<dbReference type="InterPro" id="IPR046675">
    <property type="entry name" value="DUF6545"/>
</dbReference>
<comment type="caution">
    <text evidence="3">The sequence shown here is derived from an EMBL/GenBank/DDBJ whole genome shotgun (WGS) entry which is preliminary data.</text>
</comment>
<dbReference type="AlphaFoldDB" id="A0A2W2EZ16"/>
<dbReference type="Proteomes" id="UP000248924">
    <property type="component" value="Unassembled WGS sequence"/>
</dbReference>
<feature type="domain" description="DUF6545" evidence="2">
    <location>
        <begin position="92"/>
        <end position="232"/>
    </location>
</feature>
<evidence type="ECO:0000313" key="3">
    <source>
        <dbReference type="EMBL" id="PZG22149.1"/>
    </source>
</evidence>
<reference evidence="3 4" key="1">
    <citation type="submission" date="2018-01" db="EMBL/GenBank/DDBJ databases">
        <title>Draft genome sequence of Jishengella sp. NA12.</title>
        <authorList>
            <person name="Sahin N."/>
            <person name="Ay H."/>
            <person name="Saygin H."/>
        </authorList>
    </citation>
    <scope>NUCLEOTIDE SEQUENCE [LARGE SCALE GENOMIC DNA]</scope>
    <source>
        <strain evidence="3 4">NA12</strain>
    </source>
</reference>
<evidence type="ECO:0000313" key="4">
    <source>
        <dbReference type="Proteomes" id="UP000248924"/>
    </source>
</evidence>
<accession>A0A2W2EZ16</accession>
<feature type="region of interest" description="Disordered" evidence="1">
    <location>
        <begin position="258"/>
        <end position="281"/>
    </location>
</feature>
<dbReference type="EMBL" id="POTY01000022">
    <property type="protein sequence ID" value="PZG22149.1"/>
    <property type="molecule type" value="Genomic_DNA"/>
</dbReference>
<evidence type="ECO:0000259" key="2">
    <source>
        <dbReference type="Pfam" id="PF20182"/>
    </source>
</evidence>
<keyword evidence="4" id="KW-1185">Reference proteome</keyword>
<feature type="compositionally biased region" description="Polar residues" evidence="1">
    <location>
        <begin position="270"/>
        <end position="281"/>
    </location>
</feature>
<proteinExistence type="predicted"/>
<organism evidence="3 4">
    <name type="scientific">Micromonospora craterilacus</name>
    <dbReference type="NCBI Taxonomy" id="1655439"/>
    <lineage>
        <taxon>Bacteria</taxon>
        <taxon>Bacillati</taxon>
        <taxon>Actinomycetota</taxon>
        <taxon>Actinomycetes</taxon>
        <taxon>Micromonosporales</taxon>
        <taxon>Micromonosporaceae</taxon>
        <taxon>Micromonospora</taxon>
    </lineage>
</organism>
<name>A0A2W2EZ16_9ACTN</name>